<dbReference type="Pfam" id="PF04818">
    <property type="entry name" value="CID"/>
    <property type="match status" value="1"/>
</dbReference>
<evidence type="ECO:0000313" key="4">
    <source>
        <dbReference type="Proteomes" id="UP001214628"/>
    </source>
</evidence>
<dbReference type="GO" id="GO:0005737">
    <property type="term" value="C:cytoplasm"/>
    <property type="evidence" value="ECO:0007669"/>
    <property type="project" value="TreeGrafter"/>
</dbReference>
<dbReference type="CDD" id="cd16982">
    <property type="entry name" value="CID_Pcf11"/>
    <property type="match status" value="1"/>
</dbReference>
<feature type="region of interest" description="Disordered" evidence="1">
    <location>
        <begin position="529"/>
        <end position="594"/>
    </location>
</feature>
<dbReference type="InterPro" id="IPR006569">
    <property type="entry name" value="CID_dom"/>
</dbReference>
<dbReference type="PANTHER" id="PTHR15921">
    <property type="entry name" value="PRE-MRNA CLEAVAGE COMPLEX II"/>
    <property type="match status" value="1"/>
</dbReference>
<dbReference type="GO" id="GO:0005849">
    <property type="term" value="C:mRNA cleavage factor complex"/>
    <property type="evidence" value="ECO:0007669"/>
    <property type="project" value="TreeGrafter"/>
</dbReference>
<dbReference type="InterPro" id="IPR008942">
    <property type="entry name" value="ENTH_VHS"/>
</dbReference>
<dbReference type="InterPro" id="IPR047415">
    <property type="entry name" value="Pcf11_CID"/>
</dbReference>
<protein>
    <recommendedName>
        <fullName evidence="2">CID domain-containing protein</fullName>
    </recommendedName>
</protein>
<reference evidence="3" key="1">
    <citation type="submission" date="2023-02" db="EMBL/GenBank/DDBJ databases">
        <title>Mating type loci evolution in Malassezia.</title>
        <authorList>
            <person name="Coelho M.A."/>
        </authorList>
    </citation>
    <scope>NUCLEOTIDE SEQUENCE</scope>
    <source>
        <strain evidence="3">CBS 14136</strain>
    </source>
</reference>
<evidence type="ECO:0000313" key="3">
    <source>
        <dbReference type="EMBL" id="WFD42721.1"/>
    </source>
</evidence>
<keyword evidence="4" id="KW-1185">Reference proteome</keyword>
<dbReference type="AlphaFoldDB" id="A0AAF0JJP4"/>
<dbReference type="Gene3D" id="1.25.40.90">
    <property type="match status" value="1"/>
</dbReference>
<feature type="compositionally biased region" description="Basic and acidic residues" evidence="1">
    <location>
        <begin position="577"/>
        <end position="594"/>
    </location>
</feature>
<dbReference type="InterPro" id="IPR045154">
    <property type="entry name" value="PCF11-like"/>
</dbReference>
<feature type="domain" description="CID" evidence="2">
    <location>
        <begin position="60"/>
        <end position="196"/>
    </location>
</feature>
<feature type="compositionally biased region" description="Low complexity" evidence="1">
    <location>
        <begin position="320"/>
        <end position="330"/>
    </location>
</feature>
<dbReference type="Pfam" id="PF21936">
    <property type="entry name" value="Pcf11_C"/>
    <property type="match status" value="1"/>
</dbReference>
<feature type="region of interest" description="Disordered" evidence="1">
    <location>
        <begin position="278"/>
        <end position="301"/>
    </location>
</feature>
<proteinExistence type="predicted"/>
<organism evidence="3 4">
    <name type="scientific">Malassezia psittaci</name>
    <dbReference type="NCBI Taxonomy" id="1821823"/>
    <lineage>
        <taxon>Eukaryota</taxon>
        <taxon>Fungi</taxon>
        <taxon>Dikarya</taxon>
        <taxon>Basidiomycota</taxon>
        <taxon>Ustilaginomycotina</taxon>
        <taxon>Malasseziomycetes</taxon>
        <taxon>Malasseziales</taxon>
        <taxon>Malasseziaceae</taxon>
        <taxon>Malassezia</taxon>
    </lineage>
</organism>
<dbReference type="InterPro" id="IPR054127">
    <property type="entry name" value="Pcf11_C"/>
</dbReference>
<name>A0AAF0JJP4_9BASI</name>
<accession>A0AAF0JJP4</accession>
<dbReference type="EMBL" id="CP118375">
    <property type="protein sequence ID" value="WFD42721.1"/>
    <property type="molecule type" value="Genomic_DNA"/>
</dbReference>
<dbReference type="FunFam" id="1.25.40.90:FF:000016">
    <property type="entry name" value="mRNA cleavage factor complex component Pcf11"/>
    <property type="match status" value="1"/>
</dbReference>
<dbReference type="Proteomes" id="UP001214628">
    <property type="component" value="Chromosome 1"/>
</dbReference>
<dbReference type="GO" id="GO:0000993">
    <property type="term" value="F:RNA polymerase II complex binding"/>
    <property type="evidence" value="ECO:0007669"/>
    <property type="project" value="InterPro"/>
</dbReference>
<gene>
    <name evidence="3" type="ORF">MPSI1_001370</name>
</gene>
<feature type="region of interest" description="Disordered" evidence="1">
    <location>
        <begin position="320"/>
        <end position="340"/>
    </location>
</feature>
<dbReference type="SUPFAM" id="SSF48464">
    <property type="entry name" value="ENTH/VHS domain"/>
    <property type="match status" value="1"/>
</dbReference>
<dbReference type="GO" id="GO:0031124">
    <property type="term" value="P:mRNA 3'-end processing"/>
    <property type="evidence" value="ECO:0007669"/>
    <property type="project" value="InterPro"/>
</dbReference>
<dbReference type="SMART" id="SM00582">
    <property type="entry name" value="RPR"/>
    <property type="match status" value="1"/>
</dbReference>
<sequence length="594" mass="65528">MYPNSYSYPTSNSGDSFGYAYNQYGATGGYNGAAHPGAAPGLSAYGVSAPMHDPSASLSNPAAFERMYGGQLAQLTFNSKPIITNLTLIAQEHVHRMSTLVAKLIDAHILMTLPVYRLPSMYLLDSISKNIGSPYTELWAPRVSTLFLESYRVVDQPTKRRMEELLATWRTAGPGGRPLFGDNPQMTIERALFGTEGPSSKITSNPSAPTQSQVLANVERLLALKSQERSRNPNDSSISERIQLLRELKTRVQNTNLTPELLNEVQQELDALNNKQDRHFTPPVRATPPPAAAKPTPSTTENVSASDLIANLMKAGLLPSSSSSASSITPAPLPAKTSRSQDQSYTDYILSLNVQLTSLDLSRPPPDIELVVKDHLPLSCRQCANRYPDTTPGKNGLDLHLDWHFSQNRRARASIARGQSRSWLDPVSRWIRSGFDEDFEHGTDNENVAIISPMQEQTLREKFANTYVIVPSDPDLAARPCRICQERFQSEWSEDVEEWIWRNAMESDNGYVHASCHYSAKTMSETVKEPEAASVSLPKSEPADASVPIQALGEEHALGKVKQETTLKRKASPTDSLPHKKVADGTDDRESTQE</sequence>
<dbReference type="GO" id="GO:0003729">
    <property type="term" value="F:mRNA binding"/>
    <property type="evidence" value="ECO:0007669"/>
    <property type="project" value="InterPro"/>
</dbReference>
<evidence type="ECO:0000256" key="1">
    <source>
        <dbReference type="SAM" id="MobiDB-lite"/>
    </source>
</evidence>
<evidence type="ECO:0000259" key="2">
    <source>
        <dbReference type="PROSITE" id="PS51391"/>
    </source>
</evidence>
<dbReference type="PANTHER" id="PTHR15921:SF3">
    <property type="entry name" value="PRE-MRNA CLEAVAGE COMPLEX 2 PROTEIN PCF11"/>
    <property type="match status" value="1"/>
</dbReference>
<feature type="compositionally biased region" description="Basic and acidic residues" evidence="1">
    <location>
        <begin position="553"/>
        <end position="567"/>
    </location>
</feature>
<dbReference type="GO" id="GO:0006369">
    <property type="term" value="P:termination of RNA polymerase II transcription"/>
    <property type="evidence" value="ECO:0007669"/>
    <property type="project" value="InterPro"/>
</dbReference>
<dbReference type="PROSITE" id="PS51391">
    <property type="entry name" value="CID"/>
    <property type="match status" value="1"/>
</dbReference>